<comment type="caution">
    <text evidence="8">The sequence shown here is derived from an EMBL/GenBank/DDBJ whole genome shotgun (WGS) entry which is preliminary data.</text>
</comment>
<protein>
    <submittedName>
        <fullName evidence="8">Alcohol dehydrogenase</fullName>
        <ecNumber evidence="8">1.1.1.-</ecNumber>
    </submittedName>
</protein>
<dbReference type="EC" id="1.1.1.-" evidence="8"/>
<evidence type="ECO:0000313" key="9">
    <source>
        <dbReference type="Proteomes" id="UP000571554"/>
    </source>
</evidence>
<accession>A0A7W9TYP4</accession>
<evidence type="ECO:0000256" key="6">
    <source>
        <dbReference type="RuleBase" id="RU361277"/>
    </source>
</evidence>
<keyword evidence="5 8" id="KW-0560">Oxidoreductase</keyword>
<dbReference type="Proteomes" id="UP000571554">
    <property type="component" value="Unassembled WGS sequence"/>
</dbReference>
<organism evidence="8 9">
    <name type="scientific">Paraburkholderia bannensis</name>
    <dbReference type="NCBI Taxonomy" id="765414"/>
    <lineage>
        <taxon>Bacteria</taxon>
        <taxon>Pseudomonadati</taxon>
        <taxon>Pseudomonadota</taxon>
        <taxon>Betaproteobacteria</taxon>
        <taxon>Burkholderiales</taxon>
        <taxon>Burkholderiaceae</taxon>
        <taxon>Paraburkholderia</taxon>
    </lineage>
</organism>
<dbReference type="RefSeq" id="WP_183724663.1">
    <property type="nucleotide sequence ID" value="NZ_JACHBW010000008.1"/>
</dbReference>
<evidence type="ECO:0000256" key="5">
    <source>
        <dbReference type="ARBA" id="ARBA00023002"/>
    </source>
</evidence>
<dbReference type="CDD" id="cd08286">
    <property type="entry name" value="FDH_like_ADH2"/>
    <property type="match status" value="1"/>
</dbReference>
<comment type="similarity">
    <text evidence="2 6">Belongs to the zinc-containing alcohol dehydrogenase family.</text>
</comment>
<dbReference type="InterPro" id="IPR002328">
    <property type="entry name" value="ADH_Zn_CS"/>
</dbReference>
<evidence type="ECO:0000259" key="7">
    <source>
        <dbReference type="SMART" id="SM00829"/>
    </source>
</evidence>
<dbReference type="InterPro" id="IPR013154">
    <property type="entry name" value="ADH-like_N"/>
</dbReference>
<dbReference type="Gene3D" id="3.90.180.10">
    <property type="entry name" value="Medium-chain alcohol dehydrogenases, catalytic domain"/>
    <property type="match status" value="1"/>
</dbReference>
<dbReference type="InterPro" id="IPR036291">
    <property type="entry name" value="NAD(P)-bd_dom_sf"/>
</dbReference>
<dbReference type="GO" id="GO:0016616">
    <property type="term" value="F:oxidoreductase activity, acting on the CH-OH group of donors, NAD or NADP as acceptor"/>
    <property type="evidence" value="ECO:0007669"/>
    <property type="project" value="UniProtKB-ARBA"/>
</dbReference>
<dbReference type="AlphaFoldDB" id="A0A7W9TYP4"/>
<dbReference type="InterPro" id="IPR020843">
    <property type="entry name" value="ER"/>
</dbReference>
<dbReference type="InterPro" id="IPR013149">
    <property type="entry name" value="ADH-like_C"/>
</dbReference>
<evidence type="ECO:0000256" key="1">
    <source>
        <dbReference type="ARBA" id="ARBA00001947"/>
    </source>
</evidence>
<reference evidence="8 9" key="1">
    <citation type="submission" date="2020-08" db="EMBL/GenBank/DDBJ databases">
        <title>Above-ground endophytic microbial communities from plants in different locations in the United States.</title>
        <authorList>
            <person name="Frank C."/>
        </authorList>
    </citation>
    <scope>NUCLEOTIDE SEQUENCE [LARGE SCALE GENOMIC DNA]</scope>
    <source>
        <strain evidence="8 9">WP4_2_2</strain>
    </source>
</reference>
<dbReference type="InterPro" id="IPR011032">
    <property type="entry name" value="GroES-like_sf"/>
</dbReference>
<evidence type="ECO:0000256" key="3">
    <source>
        <dbReference type="ARBA" id="ARBA00022723"/>
    </source>
</evidence>
<comment type="cofactor">
    <cofactor evidence="1 6">
        <name>Zn(2+)</name>
        <dbReference type="ChEBI" id="CHEBI:29105"/>
    </cofactor>
</comment>
<dbReference type="PANTHER" id="PTHR42813:SF4">
    <property type="entry name" value="NADP-DEPENDENT ISOPROPANOL DEHYDROGENASE"/>
    <property type="match status" value="1"/>
</dbReference>
<gene>
    <name evidence="8" type="ORF">F4827_002986</name>
</gene>
<dbReference type="GO" id="GO:0008270">
    <property type="term" value="F:zinc ion binding"/>
    <property type="evidence" value="ECO:0007669"/>
    <property type="project" value="InterPro"/>
</dbReference>
<proteinExistence type="inferred from homology"/>
<evidence type="ECO:0000256" key="4">
    <source>
        <dbReference type="ARBA" id="ARBA00022833"/>
    </source>
</evidence>
<keyword evidence="4 6" id="KW-0862">Zinc</keyword>
<name>A0A7W9TYP4_9BURK</name>
<dbReference type="SUPFAM" id="SSF50129">
    <property type="entry name" value="GroES-like"/>
    <property type="match status" value="1"/>
</dbReference>
<keyword evidence="9" id="KW-1185">Reference proteome</keyword>
<evidence type="ECO:0000313" key="8">
    <source>
        <dbReference type="EMBL" id="MBB6103131.1"/>
    </source>
</evidence>
<dbReference type="PANTHER" id="PTHR42813">
    <property type="entry name" value="ZINC-TYPE ALCOHOL DEHYDROGENASE-LIKE"/>
    <property type="match status" value="1"/>
</dbReference>
<dbReference type="Pfam" id="PF00107">
    <property type="entry name" value="ADH_zinc_N"/>
    <property type="match status" value="1"/>
</dbReference>
<dbReference type="SUPFAM" id="SSF51735">
    <property type="entry name" value="NAD(P)-binding Rossmann-fold domains"/>
    <property type="match status" value="1"/>
</dbReference>
<dbReference type="Gene3D" id="3.40.50.720">
    <property type="entry name" value="NAD(P)-binding Rossmann-like Domain"/>
    <property type="match status" value="1"/>
</dbReference>
<dbReference type="PROSITE" id="PS00059">
    <property type="entry name" value="ADH_ZINC"/>
    <property type="match status" value="1"/>
</dbReference>
<dbReference type="EMBL" id="JACHBW010000008">
    <property type="protein sequence ID" value="MBB6103131.1"/>
    <property type="molecule type" value="Genomic_DNA"/>
</dbReference>
<feature type="domain" description="Enoyl reductase (ER)" evidence="7">
    <location>
        <begin position="8"/>
        <end position="343"/>
    </location>
</feature>
<keyword evidence="3 6" id="KW-0479">Metal-binding</keyword>
<dbReference type="Pfam" id="PF08240">
    <property type="entry name" value="ADH_N"/>
    <property type="match status" value="1"/>
</dbReference>
<dbReference type="SMART" id="SM00829">
    <property type="entry name" value="PKS_ER"/>
    <property type="match status" value="1"/>
</dbReference>
<sequence length="345" mass="36400">MKALVYNGPGKFALQTCPMPTLQGPSDAIVRMSKTTICGTDLHILKGDVPSCEPGRILGHEGVGVVHEIGSGVSTLKPGDHVLVSCISSCGQCEYCRRGMYSHCKTGGWILGNRIDGTQAEYVRTPHAQTSLYRIPAGLDESALVMLSDILPTGFECGVLNGKVAPGSTVAIVGAGPIGLAALLTAQFYSPSQIIMIDMDANRLACAKRFGATACFDPRTGDVADAVKTLTDGAGVDCAVEAVGVPATFELCQQLVAPGGVIANVGVHGVPASIFLDKLWDRNVTITTRLVDTVSTPMLLKTVCAGRLDPSRLITHRFAFEEMTKAYETFSHAADTHALKVIIEI</sequence>
<evidence type="ECO:0000256" key="2">
    <source>
        <dbReference type="ARBA" id="ARBA00008072"/>
    </source>
</evidence>